<feature type="region of interest" description="Disordered" evidence="1">
    <location>
        <begin position="79"/>
        <end position="104"/>
    </location>
</feature>
<gene>
    <name evidence="2" type="ORF">H920_06616</name>
</gene>
<sequence>MELAFIRGLSKFATHALLSKRLSKCIGIKILKTLKQKSLPVDAHIGGAGEPGVEDVDAAGGVGSPDALFRGIVMEPQPLVEPVHGGHPHARPDVRQGVRGSGCS</sequence>
<evidence type="ECO:0000313" key="2">
    <source>
        <dbReference type="EMBL" id="KFO32047.1"/>
    </source>
</evidence>
<keyword evidence="3" id="KW-1185">Reference proteome</keyword>
<evidence type="ECO:0000313" key="3">
    <source>
        <dbReference type="Proteomes" id="UP000028990"/>
    </source>
</evidence>
<name>A0A091DLR4_FUKDA</name>
<proteinExistence type="predicted"/>
<dbReference type="Proteomes" id="UP000028990">
    <property type="component" value="Unassembled WGS sequence"/>
</dbReference>
<reference evidence="2 3" key="1">
    <citation type="submission" date="2013-11" db="EMBL/GenBank/DDBJ databases">
        <title>The Damaraland mole rat (Fukomys damarensis) genome and evolution of African mole rats.</title>
        <authorList>
            <person name="Gladyshev V.N."/>
            <person name="Fang X."/>
        </authorList>
    </citation>
    <scope>NUCLEOTIDE SEQUENCE [LARGE SCALE GENOMIC DNA]</scope>
    <source>
        <tissue evidence="2">Liver</tissue>
    </source>
</reference>
<dbReference type="EMBL" id="KN122228">
    <property type="protein sequence ID" value="KFO32047.1"/>
    <property type="molecule type" value="Genomic_DNA"/>
</dbReference>
<protein>
    <submittedName>
        <fullName evidence="2">Uncharacterized protein</fullName>
    </submittedName>
</protein>
<evidence type="ECO:0000256" key="1">
    <source>
        <dbReference type="SAM" id="MobiDB-lite"/>
    </source>
</evidence>
<dbReference type="AlphaFoldDB" id="A0A091DLR4"/>
<accession>A0A091DLR4</accession>
<organism evidence="2 3">
    <name type="scientific">Fukomys damarensis</name>
    <name type="common">Damaraland mole rat</name>
    <name type="synonym">Cryptomys damarensis</name>
    <dbReference type="NCBI Taxonomy" id="885580"/>
    <lineage>
        <taxon>Eukaryota</taxon>
        <taxon>Metazoa</taxon>
        <taxon>Chordata</taxon>
        <taxon>Craniata</taxon>
        <taxon>Vertebrata</taxon>
        <taxon>Euteleostomi</taxon>
        <taxon>Mammalia</taxon>
        <taxon>Eutheria</taxon>
        <taxon>Euarchontoglires</taxon>
        <taxon>Glires</taxon>
        <taxon>Rodentia</taxon>
        <taxon>Hystricomorpha</taxon>
        <taxon>Bathyergidae</taxon>
        <taxon>Fukomys</taxon>
    </lineage>
</organism>